<protein>
    <submittedName>
        <fullName evidence="1">Uncharacterized protein</fullName>
    </submittedName>
</protein>
<dbReference type="PATRIC" id="fig|1318743.3.peg.113"/>
<name>A0A0M4LRP1_9HYPH</name>
<reference evidence="1 2" key="1">
    <citation type="journal article" date="2015" name="Genome Announc.">
        <title>Complete Genome Sequence of Bartonella ancashensis Strain 20.00, Isolated from the Blood of a Patient with Verruga Peruana.</title>
        <authorList>
            <person name="Hang J."/>
            <person name="Mullins K.E."/>
            <person name="Clifford R.J."/>
            <person name="Onmus-Leone F."/>
            <person name="Yang Y."/>
            <person name="Jiang J."/>
            <person name="Leguia M."/>
            <person name="Kasper M.R."/>
            <person name="Maguina C."/>
            <person name="Lesho E.P."/>
            <person name="Jarman R.G."/>
            <person name="Richards A.L."/>
            <person name="Blazes D."/>
        </authorList>
    </citation>
    <scope>NUCLEOTIDE SEQUENCE [LARGE SCALE GENOMIC DNA]</scope>
    <source>
        <strain evidence="1 2">20.00</strain>
    </source>
</reference>
<dbReference type="EMBL" id="CP010401">
    <property type="protein sequence ID" value="ALE02922.1"/>
    <property type="molecule type" value="Genomic_DNA"/>
</dbReference>
<dbReference type="STRING" id="1318743.PU02_0108"/>
<proteinExistence type="predicted"/>
<dbReference type="Proteomes" id="UP000057213">
    <property type="component" value="Chromosome"/>
</dbReference>
<organism evidence="1 2">
    <name type="scientific">Bartonella ancashensis</name>
    <dbReference type="NCBI Taxonomy" id="1318743"/>
    <lineage>
        <taxon>Bacteria</taxon>
        <taxon>Pseudomonadati</taxon>
        <taxon>Pseudomonadota</taxon>
        <taxon>Alphaproteobacteria</taxon>
        <taxon>Hyphomicrobiales</taxon>
        <taxon>Bartonellaceae</taxon>
        <taxon>Bartonella</taxon>
    </lineage>
</organism>
<dbReference type="AlphaFoldDB" id="A0A0M4LRP1"/>
<dbReference type="KEGG" id="banc:PU02_0108"/>
<sequence>MLENGTHQHIDNIPILSENSLTGIAFLAEYFYKAHLFSFFTHPLRKKQKNNTNNDNSFS</sequence>
<evidence type="ECO:0000313" key="2">
    <source>
        <dbReference type="Proteomes" id="UP000057213"/>
    </source>
</evidence>
<evidence type="ECO:0000313" key="1">
    <source>
        <dbReference type="EMBL" id="ALE02922.1"/>
    </source>
</evidence>
<gene>
    <name evidence="1" type="ORF">PU02_0108</name>
</gene>
<keyword evidence="2" id="KW-1185">Reference proteome</keyword>
<accession>A0A0M4LRP1</accession>